<dbReference type="RefSeq" id="WP_157427496.1">
    <property type="nucleotide sequence ID" value="NZ_BAAANK010000003.1"/>
</dbReference>
<evidence type="ECO:0000313" key="2">
    <source>
        <dbReference type="EMBL" id="GAA1831604.1"/>
    </source>
</evidence>
<gene>
    <name evidence="2" type="ORF">GCM10009750_14490</name>
</gene>
<comment type="caution">
    <text evidence="2">The sequence shown here is derived from an EMBL/GenBank/DDBJ whole genome shotgun (WGS) entry which is preliminary data.</text>
</comment>
<feature type="domain" description="Solute-binding protein family 3/N-terminal" evidence="1">
    <location>
        <begin position="56"/>
        <end position="107"/>
    </location>
</feature>
<name>A0ABN2MN37_9MICO</name>
<accession>A0ABN2MN37</accession>
<keyword evidence="3" id="KW-1185">Reference proteome</keyword>
<evidence type="ECO:0000259" key="1">
    <source>
        <dbReference type="Pfam" id="PF00497"/>
    </source>
</evidence>
<dbReference type="Proteomes" id="UP001501746">
    <property type="component" value="Unassembled WGS sequence"/>
</dbReference>
<reference evidence="2 3" key="1">
    <citation type="journal article" date="2019" name="Int. J. Syst. Evol. Microbiol.">
        <title>The Global Catalogue of Microorganisms (GCM) 10K type strain sequencing project: providing services to taxonomists for standard genome sequencing and annotation.</title>
        <authorList>
            <consortium name="The Broad Institute Genomics Platform"/>
            <consortium name="The Broad Institute Genome Sequencing Center for Infectious Disease"/>
            <person name="Wu L."/>
            <person name="Ma J."/>
        </authorList>
    </citation>
    <scope>NUCLEOTIDE SEQUENCE [LARGE SCALE GENOMIC DNA]</scope>
    <source>
        <strain evidence="2 3">JCM 14323</strain>
    </source>
</reference>
<dbReference type="SUPFAM" id="SSF53850">
    <property type="entry name" value="Periplasmic binding protein-like II"/>
    <property type="match status" value="1"/>
</dbReference>
<dbReference type="InterPro" id="IPR001638">
    <property type="entry name" value="Solute-binding_3/MltF_N"/>
</dbReference>
<organism evidence="2 3">
    <name type="scientific">Agromyces salentinus</name>
    <dbReference type="NCBI Taxonomy" id="269421"/>
    <lineage>
        <taxon>Bacteria</taxon>
        <taxon>Bacillati</taxon>
        <taxon>Actinomycetota</taxon>
        <taxon>Actinomycetes</taxon>
        <taxon>Micrococcales</taxon>
        <taxon>Microbacteriaceae</taxon>
        <taxon>Agromyces</taxon>
    </lineage>
</organism>
<dbReference type="Gene3D" id="3.40.190.10">
    <property type="entry name" value="Periplasmic binding protein-like II"/>
    <property type="match status" value="1"/>
</dbReference>
<dbReference type="PROSITE" id="PS51257">
    <property type="entry name" value="PROKAR_LIPOPROTEIN"/>
    <property type="match status" value="1"/>
</dbReference>
<dbReference type="EMBL" id="BAAANK010000003">
    <property type="protein sequence ID" value="GAA1831604.1"/>
    <property type="molecule type" value="Genomic_DNA"/>
</dbReference>
<dbReference type="Pfam" id="PF00497">
    <property type="entry name" value="SBP_bac_3"/>
    <property type="match status" value="1"/>
</dbReference>
<proteinExistence type="predicted"/>
<sequence>MGHRRRLTVPLAIGIVLGLAGCGLQVPADPNGTLERVSDGTLRAGASPDRSLIEVRGDEVSGAEADVVEAFASSLDARVEWTVGSEEQLVTGLEEGDLDLVVGGITDETPWIDRAGVTRGFADMPGADGRNVVMLVPLGENRFLSTLETFLDEELG</sequence>
<evidence type="ECO:0000313" key="3">
    <source>
        <dbReference type="Proteomes" id="UP001501746"/>
    </source>
</evidence>
<protein>
    <recommendedName>
        <fullName evidence="1">Solute-binding protein family 3/N-terminal domain-containing protein</fullName>
    </recommendedName>
</protein>